<dbReference type="InterPro" id="IPR023412">
    <property type="entry name" value="RNaseA_domain"/>
</dbReference>
<dbReference type="InterPro" id="IPR036816">
    <property type="entry name" value="RNaseA-like_dom_sf"/>
</dbReference>
<feature type="non-terminal residue" evidence="8">
    <location>
        <position position="233"/>
    </location>
</feature>
<dbReference type="PROSITE" id="PS00127">
    <property type="entry name" value="RNASE_PANCREATIC"/>
    <property type="match status" value="1"/>
</dbReference>
<dbReference type="GO" id="GO:0003676">
    <property type="term" value="F:nucleic acid binding"/>
    <property type="evidence" value="ECO:0007669"/>
    <property type="project" value="InterPro"/>
</dbReference>
<dbReference type="SMART" id="SM00092">
    <property type="entry name" value="RNAse_Pc"/>
    <property type="match status" value="1"/>
</dbReference>
<evidence type="ECO:0000256" key="6">
    <source>
        <dbReference type="SAM" id="SignalP"/>
    </source>
</evidence>
<name>A0A8X8BSH7_POLSE</name>
<proteinExistence type="inferred from homology"/>
<sequence length="233" mass="26521">MMLFVLLVMLVECSSQFKDDPLSSIEGEQICAHLSFPYLKKKLSLPSSGQKIQMESEWRGEFISVIVMEGCLLTLWKSLDTQFYSSGEYANITTGPENSVSAVHCSCEAGDSEFHSSFNDFKRKHMASESAQGSDSFCINEIRNRNITIRGRCKGKNTFIFADIARVIKVCTNGERLKKHNLFKSKERFRITDCCYTGNPQPVCQYKAINYNQRYIVLGCDNNNKPVHYEESL</sequence>
<keyword evidence="2 5" id="KW-0540">Nuclease</keyword>
<feature type="domain" description="Ribonuclease A-domain" evidence="7">
    <location>
        <begin position="114"/>
        <end position="233"/>
    </location>
</feature>
<gene>
    <name evidence="8" type="primary">Rnase1</name>
    <name evidence="8" type="ORF">GTO96_0004729</name>
</gene>
<evidence type="ECO:0000256" key="3">
    <source>
        <dbReference type="ARBA" id="ARBA00022759"/>
    </source>
</evidence>
<feature type="signal peptide" evidence="6">
    <location>
        <begin position="1"/>
        <end position="15"/>
    </location>
</feature>
<dbReference type="SUPFAM" id="SSF54076">
    <property type="entry name" value="RNase A-like"/>
    <property type="match status" value="1"/>
</dbReference>
<evidence type="ECO:0000256" key="1">
    <source>
        <dbReference type="ARBA" id="ARBA00005600"/>
    </source>
</evidence>
<evidence type="ECO:0000256" key="2">
    <source>
        <dbReference type="ARBA" id="ARBA00022722"/>
    </source>
</evidence>
<keyword evidence="3 5" id="KW-0255">Endonuclease</keyword>
<evidence type="ECO:0000313" key="9">
    <source>
        <dbReference type="Proteomes" id="UP000886611"/>
    </source>
</evidence>
<dbReference type="GO" id="GO:0004540">
    <property type="term" value="F:RNA nuclease activity"/>
    <property type="evidence" value="ECO:0007669"/>
    <property type="project" value="TreeGrafter"/>
</dbReference>
<evidence type="ECO:0000313" key="8">
    <source>
        <dbReference type="EMBL" id="KAG2468808.1"/>
    </source>
</evidence>
<keyword evidence="9" id="KW-1185">Reference proteome</keyword>
<dbReference type="GO" id="GO:0016787">
    <property type="term" value="F:hydrolase activity"/>
    <property type="evidence" value="ECO:0007669"/>
    <property type="project" value="UniProtKB-KW"/>
</dbReference>
<dbReference type="GO" id="GO:0004519">
    <property type="term" value="F:endonuclease activity"/>
    <property type="evidence" value="ECO:0007669"/>
    <property type="project" value="UniProtKB-KW"/>
</dbReference>
<accession>A0A8X8BSH7</accession>
<dbReference type="InterPro" id="IPR023411">
    <property type="entry name" value="RNaseA_AS"/>
</dbReference>
<keyword evidence="6" id="KW-0732">Signal</keyword>
<comment type="caution">
    <text evidence="8">The sequence shown here is derived from an EMBL/GenBank/DDBJ whole genome shotgun (WGS) entry which is preliminary data.</text>
</comment>
<evidence type="ECO:0000259" key="7">
    <source>
        <dbReference type="SMART" id="SM00092"/>
    </source>
</evidence>
<keyword evidence="4 5" id="KW-0378">Hydrolase</keyword>
<comment type="similarity">
    <text evidence="1 5">Belongs to the pancreatic ribonuclease family.</text>
</comment>
<feature type="non-terminal residue" evidence="8">
    <location>
        <position position="1"/>
    </location>
</feature>
<organism evidence="8 9">
    <name type="scientific">Polypterus senegalus</name>
    <name type="common">Senegal bichir</name>
    <dbReference type="NCBI Taxonomy" id="55291"/>
    <lineage>
        <taxon>Eukaryota</taxon>
        <taxon>Metazoa</taxon>
        <taxon>Chordata</taxon>
        <taxon>Craniata</taxon>
        <taxon>Vertebrata</taxon>
        <taxon>Euteleostomi</taxon>
        <taxon>Actinopterygii</taxon>
        <taxon>Polypteriformes</taxon>
        <taxon>Polypteridae</taxon>
        <taxon>Polypterus</taxon>
    </lineage>
</organism>
<dbReference type="AlphaFoldDB" id="A0A8X8BSH7"/>
<protein>
    <submittedName>
        <fullName evidence="8">RNAS1 Ribonuclease</fullName>
    </submittedName>
</protein>
<dbReference type="Pfam" id="PF00074">
    <property type="entry name" value="RnaseA"/>
    <property type="match status" value="1"/>
</dbReference>
<dbReference type="GO" id="GO:0050830">
    <property type="term" value="P:defense response to Gram-positive bacterium"/>
    <property type="evidence" value="ECO:0007669"/>
    <property type="project" value="TreeGrafter"/>
</dbReference>
<feature type="chain" id="PRO_5036489285" evidence="6">
    <location>
        <begin position="16"/>
        <end position="233"/>
    </location>
</feature>
<dbReference type="InterPro" id="IPR001427">
    <property type="entry name" value="RNaseA"/>
</dbReference>
<dbReference type="Gene3D" id="3.10.130.10">
    <property type="entry name" value="Ribonuclease A-like domain"/>
    <property type="match status" value="1"/>
</dbReference>
<reference evidence="8 9" key="1">
    <citation type="journal article" date="2021" name="Cell">
        <title>Tracing the genetic footprints of vertebrate landing in non-teleost ray-finned fishes.</title>
        <authorList>
            <person name="Bi X."/>
            <person name="Wang K."/>
            <person name="Yang L."/>
            <person name="Pan H."/>
            <person name="Jiang H."/>
            <person name="Wei Q."/>
            <person name="Fang M."/>
            <person name="Yu H."/>
            <person name="Zhu C."/>
            <person name="Cai Y."/>
            <person name="He Y."/>
            <person name="Gan X."/>
            <person name="Zeng H."/>
            <person name="Yu D."/>
            <person name="Zhu Y."/>
            <person name="Jiang H."/>
            <person name="Qiu Q."/>
            <person name="Yang H."/>
            <person name="Zhang Y.E."/>
            <person name="Wang W."/>
            <person name="Zhu M."/>
            <person name="He S."/>
            <person name="Zhang G."/>
        </authorList>
    </citation>
    <scope>NUCLEOTIDE SEQUENCE [LARGE SCALE GENOMIC DNA]</scope>
    <source>
        <strain evidence="8">Bchr_013</strain>
    </source>
</reference>
<evidence type="ECO:0000256" key="4">
    <source>
        <dbReference type="ARBA" id="ARBA00022801"/>
    </source>
</evidence>
<evidence type="ECO:0000256" key="5">
    <source>
        <dbReference type="RuleBase" id="RU000651"/>
    </source>
</evidence>
<dbReference type="EMBL" id="JAATIS010000220">
    <property type="protein sequence ID" value="KAG2468808.1"/>
    <property type="molecule type" value="Genomic_DNA"/>
</dbReference>
<dbReference type="OrthoDB" id="8573660at2759"/>
<dbReference type="Proteomes" id="UP000886611">
    <property type="component" value="Unassembled WGS sequence"/>
</dbReference>
<dbReference type="PRINTS" id="PR00794">
    <property type="entry name" value="RIBONUCLEASE"/>
</dbReference>
<dbReference type="PANTHER" id="PTHR11437">
    <property type="entry name" value="RIBONUCLEASE"/>
    <property type="match status" value="1"/>
</dbReference>